<sequence>MSLLTVGLTPHRLEFLPAILGSLKKHDWILLEEPPDPEFANMLRGEITVTAYVEQSEAGFPEYAKALAEELKKLYREGKRICQVEPYLERWVLIRALLDQGVPAEEVRKCPELTAVYDMEHLCFGRLLDYYAAMQGPFDLLVEKIKAFAQADAQRITLRDAMRAREIISLVKKTRAPSFYVEAGYIHLKLLYFLAREGKGLIRLRTENLLLKALSARGFHKVLPSPGDGLTSYYLFGGKHRNLSEDLLAARSIVYIKLIEKNELRPNPEDPFPHLRNELLWRLFVWQLGYEECKALDRLIRLLPTTKAREVARRVFAPAYQKALQRLEAFNFGAWEAR</sequence>
<reference evidence="1" key="1">
    <citation type="journal article" date="2020" name="mSystems">
        <title>Genome- and Community-Level Interaction Insights into Carbon Utilization and Element Cycling Functions of Hydrothermarchaeota in Hydrothermal Sediment.</title>
        <authorList>
            <person name="Zhou Z."/>
            <person name="Liu Y."/>
            <person name="Xu W."/>
            <person name="Pan J."/>
            <person name="Luo Z.H."/>
            <person name="Li M."/>
        </authorList>
    </citation>
    <scope>NUCLEOTIDE SEQUENCE [LARGE SCALE GENOMIC DNA]</scope>
    <source>
        <strain evidence="1">HyVt-533</strain>
    </source>
</reference>
<evidence type="ECO:0000313" key="1">
    <source>
        <dbReference type="EMBL" id="HHI97010.1"/>
    </source>
</evidence>
<proteinExistence type="predicted"/>
<comment type="caution">
    <text evidence="1">The sequence shown here is derived from an EMBL/GenBank/DDBJ whole genome shotgun (WGS) entry which is preliminary data.</text>
</comment>
<accession>A0A7V5NZH4</accession>
<name>A0A7V5NZH4_9BACT</name>
<dbReference type="Proteomes" id="UP000886101">
    <property type="component" value="Unassembled WGS sequence"/>
</dbReference>
<gene>
    <name evidence="1" type="ORF">ENJ96_04085</name>
</gene>
<protein>
    <submittedName>
        <fullName evidence="1">Uncharacterized protein</fullName>
    </submittedName>
</protein>
<organism evidence="1">
    <name type="scientific">Thermodesulfatator atlanticus</name>
    <dbReference type="NCBI Taxonomy" id="501497"/>
    <lineage>
        <taxon>Bacteria</taxon>
        <taxon>Pseudomonadati</taxon>
        <taxon>Thermodesulfobacteriota</taxon>
        <taxon>Thermodesulfobacteria</taxon>
        <taxon>Thermodesulfobacteriales</taxon>
        <taxon>Thermodesulfatatoraceae</taxon>
        <taxon>Thermodesulfatator</taxon>
    </lineage>
</organism>
<dbReference type="AlphaFoldDB" id="A0A7V5NZH4"/>
<dbReference type="EMBL" id="DROK01000123">
    <property type="protein sequence ID" value="HHI97010.1"/>
    <property type="molecule type" value="Genomic_DNA"/>
</dbReference>